<dbReference type="Proteomes" id="UP000002669">
    <property type="component" value="Unassembled WGS sequence"/>
</dbReference>
<name>E4USA5_ARTGP</name>
<dbReference type="InterPro" id="IPR001810">
    <property type="entry name" value="F-box_dom"/>
</dbReference>
<keyword evidence="3" id="KW-1185">Reference proteome</keyword>
<dbReference type="Gene3D" id="1.25.40.20">
    <property type="entry name" value="Ankyrin repeat-containing domain"/>
    <property type="match status" value="1"/>
</dbReference>
<dbReference type="STRING" id="535722.E4USA5"/>
<accession>E4USA5</accession>
<protein>
    <recommendedName>
        <fullName evidence="1">F-box domain-containing protein</fullName>
    </recommendedName>
</protein>
<dbReference type="InterPro" id="IPR002110">
    <property type="entry name" value="Ankyrin_rpt"/>
</dbReference>
<dbReference type="InParanoid" id="E4USA5"/>
<dbReference type="OrthoDB" id="366390at2759"/>
<dbReference type="EMBL" id="DS989824">
    <property type="protein sequence ID" value="EFR01309.1"/>
    <property type="molecule type" value="Genomic_DNA"/>
</dbReference>
<dbReference type="PROSITE" id="PS50181">
    <property type="entry name" value="FBOX"/>
    <property type="match status" value="1"/>
</dbReference>
<dbReference type="SUPFAM" id="SSF48403">
    <property type="entry name" value="Ankyrin repeat"/>
    <property type="match status" value="1"/>
</dbReference>
<proteinExistence type="predicted"/>
<feature type="non-terminal residue" evidence="2">
    <location>
        <position position="279"/>
    </location>
</feature>
<dbReference type="HOGENOM" id="CLU_039870_0_0_1"/>
<reference evidence="3" key="1">
    <citation type="journal article" date="2012" name="MBio">
        <title>Comparative genome analysis of Trichophyton rubrum and related dermatophytes reveals candidate genes involved in infection.</title>
        <authorList>
            <person name="Martinez D.A."/>
            <person name="Oliver B.G."/>
            <person name="Graeser Y."/>
            <person name="Goldberg J.M."/>
            <person name="Li W."/>
            <person name="Martinez-Rossi N.M."/>
            <person name="Monod M."/>
            <person name="Shelest E."/>
            <person name="Barton R.C."/>
            <person name="Birch E."/>
            <person name="Brakhage A.A."/>
            <person name="Chen Z."/>
            <person name="Gurr S.J."/>
            <person name="Heiman D."/>
            <person name="Heitman J."/>
            <person name="Kosti I."/>
            <person name="Rossi A."/>
            <person name="Saif S."/>
            <person name="Samalova M."/>
            <person name="Saunders C.W."/>
            <person name="Shea T."/>
            <person name="Summerbell R.C."/>
            <person name="Xu J."/>
            <person name="Young S."/>
            <person name="Zeng Q."/>
            <person name="Birren B.W."/>
            <person name="Cuomo C.A."/>
            <person name="White T.C."/>
        </authorList>
    </citation>
    <scope>NUCLEOTIDE SEQUENCE [LARGE SCALE GENOMIC DNA]</scope>
    <source>
        <strain evidence="3">ATCC MYA-4604 / CBS 118893</strain>
    </source>
</reference>
<dbReference type="RefSeq" id="XP_003174139.1">
    <property type="nucleotide sequence ID" value="XM_003174091.1"/>
</dbReference>
<sequence>MPSQVSSPVQLLSMPNELLLIVAESLETPDTNSLMQTCTRLSSLLQQELYAKSADFKVKDGIPALAWAANNGRNSMVKAILDGAKAPIKNSTMLLALFMACEHSNVEVAEMILLILPIAPEQPKSTGAKYFFVGLQSGGMCDKTINKYVSEDEDLSVHLYTAARNECREIVYMLFTFPMRDFAKVRALLAITEDGLYEAATILLEAGMKDDAECISRAVFSAVRTDNVDMVRILMDSGAKFQMPLMAFYSAMKKPTGEMDEELLNLPDGIRLPDMTQVF</sequence>
<dbReference type="eggNOG" id="KOG4177">
    <property type="taxonomic scope" value="Eukaryota"/>
</dbReference>
<organism evidence="3">
    <name type="scientific">Arthroderma gypseum (strain ATCC MYA-4604 / CBS 118893)</name>
    <name type="common">Microsporum gypseum</name>
    <dbReference type="NCBI Taxonomy" id="535722"/>
    <lineage>
        <taxon>Eukaryota</taxon>
        <taxon>Fungi</taxon>
        <taxon>Dikarya</taxon>
        <taxon>Ascomycota</taxon>
        <taxon>Pezizomycotina</taxon>
        <taxon>Eurotiomycetes</taxon>
        <taxon>Eurotiomycetidae</taxon>
        <taxon>Onygenales</taxon>
        <taxon>Arthrodermataceae</taxon>
        <taxon>Nannizzia</taxon>
    </lineage>
</organism>
<dbReference type="InterPro" id="IPR036770">
    <property type="entry name" value="Ankyrin_rpt-contain_sf"/>
</dbReference>
<dbReference type="GeneID" id="10029427"/>
<evidence type="ECO:0000313" key="3">
    <source>
        <dbReference type="Proteomes" id="UP000002669"/>
    </source>
</evidence>
<gene>
    <name evidence="2" type="ORF">MGYG_04315</name>
</gene>
<dbReference type="VEuPathDB" id="FungiDB:MGYG_04315"/>
<feature type="domain" description="F-box" evidence="1">
    <location>
        <begin position="8"/>
        <end position="53"/>
    </location>
</feature>
<dbReference type="AlphaFoldDB" id="E4USA5"/>
<evidence type="ECO:0000259" key="1">
    <source>
        <dbReference type="PROSITE" id="PS50181"/>
    </source>
</evidence>
<evidence type="ECO:0000313" key="2">
    <source>
        <dbReference type="EMBL" id="EFR01309.1"/>
    </source>
</evidence>
<dbReference type="SMART" id="SM00248">
    <property type="entry name" value="ANK"/>
    <property type="match status" value="3"/>
</dbReference>